<protein>
    <submittedName>
        <fullName evidence="2">Uncharacterized protein</fullName>
    </submittedName>
</protein>
<comment type="caution">
    <text evidence="2">The sequence shown here is derived from an EMBL/GenBank/DDBJ whole genome shotgun (WGS) entry which is preliminary data.</text>
</comment>
<evidence type="ECO:0000313" key="3">
    <source>
        <dbReference type="Proteomes" id="UP000826195"/>
    </source>
</evidence>
<dbReference type="EMBL" id="JAHXZJ010001864">
    <property type="protein sequence ID" value="KAH0550421.1"/>
    <property type="molecule type" value="Genomic_DNA"/>
</dbReference>
<organism evidence="2 3">
    <name type="scientific">Cotesia glomerata</name>
    <name type="common">Lepidopteran parasitic wasp</name>
    <name type="synonym">Apanteles glomeratus</name>
    <dbReference type="NCBI Taxonomy" id="32391"/>
    <lineage>
        <taxon>Eukaryota</taxon>
        <taxon>Metazoa</taxon>
        <taxon>Ecdysozoa</taxon>
        <taxon>Arthropoda</taxon>
        <taxon>Hexapoda</taxon>
        <taxon>Insecta</taxon>
        <taxon>Pterygota</taxon>
        <taxon>Neoptera</taxon>
        <taxon>Endopterygota</taxon>
        <taxon>Hymenoptera</taxon>
        <taxon>Apocrita</taxon>
        <taxon>Ichneumonoidea</taxon>
        <taxon>Braconidae</taxon>
        <taxon>Microgastrinae</taxon>
        <taxon>Cotesia</taxon>
    </lineage>
</organism>
<reference evidence="2 3" key="1">
    <citation type="journal article" date="2021" name="J. Hered.">
        <title>A chromosome-level genome assembly of the parasitoid wasp, Cotesia glomerata (Hymenoptera: Braconidae).</title>
        <authorList>
            <person name="Pinto B.J."/>
            <person name="Weis J.J."/>
            <person name="Gamble T."/>
            <person name="Ode P.J."/>
            <person name="Paul R."/>
            <person name="Zaspel J.M."/>
        </authorList>
    </citation>
    <scope>NUCLEOTIDE SEQUENCE [LARGE SCALE GENOMIC DNA]</scope>
    <source>
        <strain evidence="2">CgM1</strain>
    </source>
</reference>
<dbReference type="AlphaFoldDB" id="A0AAV7IFB9"/>
<accession>A0AAV7IFB9</accession>
<proteinExistence type="predicted"/>
<feature type="region of interest" description="Disordered" evidence="1">
    <location>
        <begin position="1"/>
        <end position="26"/>
    </location>
</feature>
<evidence type="ECO:0000256" key="1">
    <source>
        <dbReference type="SAM" id="MobiDB-lite"/>
    </source>
</evidence>
<sequence length="92" mass="10367">MRNSNTQVALQAAQGQNIQSPGETQGGPNTVLRVIIEHMIYPISLDILYQTALQADPLHRNRFYGKDVPQPNKMSLLLFHQPILILRLLIPP</sequence>
<gene>
    <name evidence="2" type="ORF">KQX54_019271</name>
</gene>
<dbReference type="Proteomes" id="UP000826195">
    <property type="component" value="Unassembled WGS sequence"/>
</dbReference>
<evidence type="ECO:0000313" key="2">
    <source>
        <dbReference type="EMBL" id="KAH0550421.1"/>
    </source>
</evidence>
<keyword evidence="3" id="KW-1185">Reference proteome</keyword>
<name>A0AAV7IFB9_COTGL</name>